<evidence type="ECO:0000313" key="2">
    <source>
        <dbReference type="EMBL" id="KAK7959287.1"/>
    </source>
</evidence>
<dbReference type="EMBL" id="JAQQWE010000003">
    <property type="protein sequence ID" value="KAK7959287.1"/>
    <property type="molecule type" value="Genomic_DNA"/>
</dbReference>
<dbReference type="RefSeq" id="XP_066702990.1">
    <property type="nucleotide sequence ID" value="XM_066840363.1"/>
</dbReference>
<dbReference type="InterPro" id="IPR010828">
    <property type="entry name" value="Atf2/Sli1-like"/>
</dbReference>
<evidence type="ECO:0000313" key="3">
    <source>
        <dbReference type="Proteomes" id="UP001391051"/>
    </source>
</evidence>
<dbReference type="Proteomes" id="UP001391051">
    <property type="component" value="Unassembled WGS sequence"/>
</dbReference>
<evidence type="ECO:0000256" key="1">
    <source>
        <dbReference type="SAM" id="MobiDB-lite"/>
    </source>
</evidence>
<feature type="region of interest" description="Disordered" evidence="1">
    <location>
        <begin position="242"/>
        <end position="313"/>
    </location>
</feature>
<dbReference type="InterPro" id="IPR052058">
    <property type="entry name" value="Alcohol_O-acetyltransferase"/>
</dbReference>
<keyword evidence="3" id="KW-1185">Reference proteome</keyword>
<gene>
    <name evidence="2" type="ORF">PG986_004141</name>
</gene>
<accession>A0ABR1QLR3</accession>
<proteinExistence type="predicted"/>
<dbReference type="PANTHER" id="PTHR28037">
    <property type="entry name" value="ALCOHOL O-ACETYLTRANSFERASE 1-RELATED"/>
    <property type="match status" value="1"/>
</dbReference>
<dbReference type="Pfam" id="PF07247">
    <property type="entry name" value="AATase"/>
    <property type="match status" value="1"/>
</dbReference>
<reference evidence="2 3" key="1">
    <citation type="submission" date="2023-01" db="EMBL/GenBank/DDBJ databases">
        <title>Analysis of 21 Apiospora genomes using comparative genomics revels a genus with tremendous synthesis potential of carbohydrate active enzymes and secondary metabolites.</title>
        <authorList>
            <person name="Sorensen T."/>
        </authorList>
    </citation>
    <scope>NUCLEOTIDE SEQUENCE [LARGE SCALE GENOMIC DNA]</scope>
    <source>
        <strain evidence="2 3">CBS 24483</strain>
    </source>
</reference>
<dbReference type="PANTHER" id="PTHR28037:SF1">
    <property type="entry name" value="ALCOHOL O-ACETYLTRANSFERASE 1-RELATED"/>
    <property type="match status" value="1"/>
</dbReference>
<name>A0ABR1QLR3_9PEZI</name>
<comment type="caution">
    <text evidence="2">The sequence shown here is derived from an EMBL/GenBank/DDBJ whole genome shotgun (WGS) entry which is preliminary data.</text>
</comment>
<dbReference type="GeneID" id="92073425"/>
<organism evidence="2 3">
    <name type="scientific">Apiospora aurea</name>
    <dbReference type="NCBI Taxonomy" id="335848"/>
    <lineage>
        <taxon>Eukaryota</taxon>
        <taxon>Fungi</taxon>
        <taxon>Dikarya</taxon>
        <taxon>Ascomycota</taxon>
        <taxon>Pezizomycotina</taxon>
        <taxon>Sordariomycetes</taxon>
        <taxon>Xylariomycetidae</taxon>
        <taxon>Amphisphaeriales</taxon>
        <taxon>Apiosporaceae</taxon>
        <taxon>Apiospora</taxon>
    </lineage>
</organism>
<sequence length="313" mass="34903">MVHLPRRRASPGARDANTNIIRGLGLHDAYHLAMEVLDQLRGTIVACRYCPPSGLTSSDNVASLKARLYDTVVRIVLAQPHMQTGIVGETYKKPKFVRLDSLELRNHVEWKPLDSSKDSETQYLETMQSNLDAKFSNISTRPGWNICFLHTAGADCIDVIYVWDHFHHDGMSGKIFHQQLLRNLNQKVEPVDEDPDHWIVDLPGCSDELPPPPEDLCAFPSGVLRLAKTVFNEVKRPKLFPPGDTYARWAPDQDVPVQDPVSHLHDRAGGRHKSSGGLPSASNHHDRPTSQSSPPVPLLAAQGDEGLRQQDSF</sequence>
<protein>
    <submittedName>
        <fullName evidence="2">Uncharacterized protein</fullName>
    </submittedName>
</protein>